<dbReference type="InterPro" id="IPR037401">
    <property type="entry name" value="SnoaL-like"/>
</dbReference>
<dbReference type="Proteomes" id="UP000325797">
    <property type="component" value="Chromosome"/>
</dbReference>
<reference evidence="2 3" key="1">
    <citation type="submission" date="2019-08" db="EMBL/GenBank/DDBJ databases">
        <title>Hyperibacter terrae gen. nov., sp. nov. and Hyperibacter viscosus sp. nov., two new members in the family Rhodospirillaceae isolated from the rhizosphere of Hypericum perforatum.</title>
        <authorList>
            <person name="Noviana Z."/>
        </authorList>
    </citation>
    <scope>NUCLEOTIDE SEQUENCE [LARGE SCALE GENOMIC DNA]</scope>
    <source>
        <strain evidence="2 3">R5959</strain>
    </source>
</reference>
<keyword evidence="3" id="KW-1185">Reference proteome</keyword>
<dbReference type="KEGG" id="hadh:FRZ61_00930"/>
<dbReference type="AlphaFoldDB" id="A0A5J6MRM4"/>
<proteinExistence type="predicted"/>
<dbReference type="Pfam" id="PF12680">
    <property type="entry name" value="SnoaL_2"/>
    <property type="match status" value="1"/>
</dbReference>
<feature type="domain" description="SnoaL-like" evidence="1">
    <location>
        <begin position="6"/>
        <end position="100"/>
    </location>
</feature>
<evidence type="ECO:0000313" key="2">
    <source>
        <dbReference type="EMBL" id="QEX20178.1"/>
    </source>
</evidence>
<gene>
    <name evidence="2" type="ORF">FRZ61_00930</name>
</gene>
<name>A0A5J6MRM4_9PROT</name>
<dbReference type="SUPFAM" id="SSF54427">
    <property type="entry name" value="NTF2-like"/>
    <property type="match status" value="1"/>
</dbReference>
<accession>A0A5J6MRM4</accession>
<dbReference type="InterPro" id="IPR032710">
    <property type="entry name" value="NTF2-like_dom_sf"/>
</dbReference>
<dbReference type="EMBL" id="CP042582">
    <property type="protein sequence ID" value="QEX20178.1"/>
    <property type="molecule type" value="Genomic_DNA"/>
</dbReference>
<protein>
    <recommendedName>
        <fullName evidence="1">SnoaL-like domain-containing protein</fullName>
    </recommendedName>
</protein>
<dbReference type="Gene3D" id="3.10.450.50">
    <property type="match status" value="1"/>
</dbReference>
<evidence type="ECO:0000259" key="1">
    <source>
        <dbReference type="Pfam" id="PF12680"/>
    </source>
</evidence>
<evidence type="ECO:0000313" key="3">
    <source>
        <dbReference type="Proteomes" id="UP000325797"/>
    </source>
</evidence>
<sequence length="105" mass="11507">MPPPIARYFAGKNAGDFGTGLAGFSESAVVQDEGHRHEGPAAIRAWMEETSARYNDKAEIKRAARNGDEIEVTAQILGTFPGSPITLRFRFTLEGDRIARLEIES</sequence>
<organism evidence="2 3">
    <name type="scientific">Hypericibacter adhaerens</name>
    <dbReference type="NCBI Taxonomy" id="2602016"/>
    <lineage>
        <taxon>Bacteria</taxon>
        <taxon>Pseudomonadati</taxon>
        <taxon>Pseudomonadota</taxon>
        <taxon>Alphaproteobacteria</taxon>
        <taxon>Rhodospirillales</taxon>
        <taxon>Dongiaceae</taxon>
        <taxon>Hypericibacter</taxon>
    </lineage>
</organism>